<dbReference type="Gene3D" id="3.30.300.30">
    <property type="match status" value="1"/>
</dbReference>
<dbReference type="PANTHER" id="PTHR30046:SF0">
    <property type="entry name" value="FLAGELLAR M-RING PROTEIN"/>
    <property type="match status" value="1"/>
</dbReference>
<keyword evidence="15" id="KW-1185">Reference proteome</keyword>
<keyword evidence="14" id="KW-0966">Cell projection</keyword>
<accession>A0ABV1NX44</accession>
<dbReference type="InterPro" id="IPR006182">
    <property type="entry name" value="FliF_N_dom"/>
</dbReference>
<comment type="caution">
    <text evidence="14">The sequence shown here is derived from an EMBL/GenBank/DDBJ whole genome shotgun (WGS) entry which is preliminary data.</text>
</comment>
<dbReference type="PRINTS" id="PR01009">
    <property type="entry name" value="FLGMRINGFLIF"/>
</dbReference>
<sequence length="525" mass="55065">MKDTITRTLGGWRQSFAGFTAGQKVVAIVGTLALLLGGFLVFRWASAPTYSPLYSDLSASDASAVVEQLDSQGVPYELADGGATVMVPRDAVYKARIDLSGEGLPSESDGGYSILDDNGLSTSEFQEQTDYKRAMEGELSATIEGIDEVDTAVVHLAMPAKDVFADEQDPPTASVLVETGAGTRLGAQQVQAIVHLVASSVEGLDPADVTVSDTEGLLSGADGTGVDATTRNQEIEARQEELRQDIQATLDRVVGPGNSTVQVAVDLDFDKRTTQTTTFTPEEDNPATSSSTSTETYAGPGSPTGGAEGVVGPDGQMDTGATGGSADSSYEKEVTTTDRAVGSTVEHVESTPGSVESMHVGVVLDTNSTQAISTADVRGLVEDAVGLDQAAGDSVRVVTMPFDRTAEEAAAAELEAAAAADASAARNDLIRKVGLALLVALVLLLAVLKGRKRAKQREQATTYVVEQLREQSAARQLTEPVPAALALEESERSEENDMRDELNALIERQPEDVAALLRGWLTERG</sequence>
<dbReference type="InterPro" id="IPR013556">
    <property type="entry name" value="Flag_M-ring_C"/>
</dbReference>
<dbReference type="Proteomes" id="UP001482520">
    <property type="component" value="Unassembled WGS sequence"/>
</dbReference>
<dbReference type="PIRSF" id="PIRSF004862">
    <property type="entry name" value="FliF"/>
    <property type="match status" value="1"/>
</dbReference>
<evidence type="ECO:0000259" key="13">
    <source>
        <dbReference type="Pfam" id="PF08345"/>
    </source>
</evidence>
<organism evidence="14 15">
    <name type="scientific">Nocardioides kribbensis</name>
    <dbReference type="NCBI Taxonomy" id="305517"/>
    <lineage>
        <taxon>Bacteria</taxon>
        <taxon>Bacillati</taxon>
        <taxon>Actinomycetota</taxon>
        <taxon>Actinomycetes</taxon>
        <taxon>Propionibacteriales</taxon>
        <taxon>Nocardioidaceae</taxon>
        <taxon>Nocardioides</taxon>
    </lineage>
</organism>
<evidence type="ECO:0000256" key="6">
    <source>
        <dbReference type="ARBA" id="ARBA00022989"/>
    </source>
</evidence>
<dbReference type="InterPro" id="IPR043427">
    <property type="entry name" value="YscJ/FliF"/>
</dbReference>
<evidence type="ECO:0000256" key="5">
    <source>
        <dbReference type="ARBA" id="ARBA00022692"/>
    </source>
</evidence>
<comment type="function">
    <text evidence="9">The M ring may be actively involved in energy transduction.</text>
</comment>
<protein>
    <recommendedName>
        <fullName evidence="9">Flagellar M-ring protein</fullName>
    </recommendedName>
</protein>
<dbReference type="Pfam" id="PF01514">
    <property type="entry name" value="YscJ_FliF"/>
    <property type="match status" value="1"/>
</dbReference>
<evidence type="ECO:0000313" key="15">
    <source>
        <dbReference type="Proteomes" id="UP001482520"/>
    </source>
</evidence>
<dbReference type="EMBL" id="JBEGDP010000005">
    <property type="protein sequence ID" value="MEQ7847073.1"/>
    <property type="molecule type" value="Genomic_DNA"/>
</dbReference>
<feature type="domain" description="Flagellar M-ring C-terminal" evidence="13">
    <location>
        <begin position="250"/>
        <end position="402"/>
    </location>
</feature>
<evidence type="ECO:0000256" key="4">
    <source>
        <dbReference type="ARBA" id="ARBA00022475"/>
    </source>
</evidence>
<dbReference type="InterPro" id="IPR045851">
    <property type="entry name" value="AMP-bd_C_sf"/>
</dbReference>
<keyword evidence="14" id="KW-0282">Flagellum</keyword>
<evidence type="ECO:0000256" key="3">
    <source>
        <dbReference type="ARBA" id="ARBA00007971"/>
    </source>
</evidence>
<evidence type="ECO:0000256" key="9">
    <source>
        <dbReference type="PIRNR" id="PIRNR004862"/>
    </source>
</evidence>
<evidence type="ECO:0000256" key="8">
    <source>
        <dbReference type="ARBA" id="ARBA00023143"/>
    </source>
</evidence>
<evidence type="ECO:0000259" key="12">
    <source>
        <dbReference type="Pfam" id="PF01514"/>
    </source>
</evidence>
<proteinExistence type="inferred from homology"/>
<keyword evidence="8 9" id="KW-0975">Bacterial flagellum</keyword>
<dbReference type="RefSeq" id="WP_056864736.1">
    <property type="nucleotide sequence ID" value="NZ_JBEGDP010000005.1"/>
</dbReference>
<reference evidence="14 15" key="1">
    <citation type="submission" date="2024-02" db="EMBL/GenBank/DDBJ databases">
        <title>Full genome sequence of Nocardioides kribbensis.</title>
        <authorList>
            <person name="Poletto B.L."/>
            <person name="Silva G."/>
            <person name="Galante D."/>
            <person name="Campos K.R."/>
            <person name="Santos M.B.N."/>
            <person name="Sacchi C.T."/>
        </authorList>
    </citation>
    <scope>NUCLEOTIDE SEQUENCE [LARGE SCALE GENOMIC DNA]</scope>
    <source>
        <strain evidence="14 15">O4R</strain>
    </source>
</reference>
<keyword evidence="7 11" id="KW-0472">Membrane</keyword>
<evidence type="ECO:0000313" key="14">
    <source>
        <dbReference type="EMBL" id="MEQ7847073.1"/>
    </source>
</evidence>
<evidence type="ECO:0000256" key="10">
    <source>
        <dbReference type="SAM" id="MobiDB-lite"/>
    </source>
</evidence>
<keyword evidence="4" id="KW-1003">Cell membrane</keyword>
<comment type="subcellular location">
    <subcellularLocation>
        <location evidence="1 9">Bacterial flagellum basal body</location>
    </subcellularLocation>
    <subcellularLocation>
        <location evidence="2">Cell membrane</location>
        <topology evidence="2">Multi-pass membrane protein</topology>
    </subcellularLocation>
</comment>
<keyword evidence="6 11" id="KW-1133">Transmembrane helix</keyword>
<keyword evidence="14" id="KW-0969">Cilium</keyword>
<keyword evidence="5 11" id="KW-0812">Transmembrane</keyword>
<evidence type="ECO:0000256" key="7">
    <source>
        <dbReference type="ARBA" id="ARBA00023136"/>
    </source>
</evidence>
<evidence type="ECO:0000256" key="11">
    <source>
        <dbReference type="SAM" id="Phobius"/>
    </source>
</evidence>
<feature type="transmembrane region" description="Helical" evidence="11">
    <location>
        <begin position="429"/>
        <end position="448"/>
    </location>
</feature>
<name>A0ABV1NX44_9ACTN</name>
<evidence type="ECO:0000256" key="1">
    <source>
        <dbReference type="ARBA" id="ARBA00004117"/>
    </source>
</evidence>
<comment type="similarity">
    <text evidence="3 9">Belongs to the FliF family.</text>
</comment>
<dbReference type="Pfam" id="PF08345">
    <property type="entry name" value="YscJ_FliF_C"/>
    <property type="match status" value="1"/>
</dbReference>
<feature type="region of interest" description="Disordered" evidence="10">
    <location>
        <begin position="274"/>
        <end position="354"/>
    </location>
</feature>
<dbReference type="NCBIfam" id="TIGR00206">
    <property type="entry name" value="fliF"/>
    <property type="match status" value="1"/>
</dbReference>
<feature type="transmembrane region" description="Helical" evidence="11">
    <location>
        <begin position="25"/>
        <end position="45"/>
    </location>
</feature>
<feature type="domain" description="Flagellar M-ring N-terminal" evidence="12">
    <location>
        <begin position="46"/>
        <end position="216"/>
    </location>
</feature>
<gene>
    <name evidence="14" type="primary">fliF</name>
    <name evidence="14" type="ORF">V6R90_07260</name>
</gene>
<evidence type="ECO:0000256" key="2">
    <source>
        <dbReference type="ARBA" id="ARBA00004651"/>
    </source>
</evidence>
<dbReference type="InterPro" id="IPR000067">
    <property type="entry name" value="FlgMring_FliF"/>
</dbReference>
<dbReference type="PANTHER" id="PTHR30046">
    <property type="entry name" value="FLAGELLAR M-RING PROTEIN"/>
    <property type="match status" value="1"/>
</dbReference>